<feature type="binding site" evidence="4">
    <location>
        <position position="184"/>
    </location>
    <ligand>
        <name>S-adenosyl-L-methionine</name>
        <dbReference type="ChEBI" id="CHEBI:59789"/>
    </ligand>
</feature>
<dbReference type="SUPFAM" id="SSF53335">
    <property type="entry name" value="S-adenosyl-L-methionine-dependent methyltransferases"/>
    <property type="match status" value="1"/>
</dbReference>
<accession>A0A5E6MIM2</accession>
<dbReference type="Pfam" id="PF17827">
    <property type="entry name" value="PrmC_N"/>
    <property type="match status" value="1"/>
</dbReference>
<dbReference type="RefSeq" id="WP_178087055.1">
    <property type="nucleotide sequence ID" value="NZ_CABFVA020000112.1"/>
</dbReference>
<dbReference type="EC" id="2.1.1.297" evidence="4"/>
<proteinExistence type="inferred from homology"/>
<gene>
    <name evidence="4 7" type="primary">prmC</name>
    <name evidence="7" type="ORF">MAMT_01928</name>
</gene>
<evidence type="ECO:0000256" key="3">
    <source>
        <dbReference type="ARBA" id="ARBA00022691"/>
    </source>
</evidence>
<reference evidence="7 8" key="1">
    <citation type="submission" date="2019-09" db="EMBL/GenBank/DDBJ databases">
        <authorList>
            <person name="Cremers G."/>
        </authorList>
    </citation>
    <scope>NUCLEOTIDE SEQUENCE [LARGE SCALE GENOMIC DNA]</scope>
    <source>
        <strain evidence="7">4A</strain>
    </source>
</reference>
<dbReference type="Pfam" id="PF13649">
    <property type="entry name" value="Methyltransf_25"/>
    <property type="match status" value="1"/>
</dbReference>
<keyword evidence="1 4" id="KW-0489">Methyltransferase</keyword>
<evidence type="ECO:0000256" key="4">
    <source>
        <dbReference type="HAMAP-Rule" id="MF_02126"/>
    </source>
</evidence>
<feature type="domain" description="Methyltransferase" evidence="5">
    <location>
        <begin position="116"/>
        <end position="194"/>
    </location>
</feature>
<dbReference type="InterPro" id="IPR029063">
    <property type="entry name" value="SAM-dependent_MTases_sf"/>
</dbReference>
<protein>
    <recommendedName>
        <fullName evidence="4">Release factor glutamine methyltransferase</fullName>
        <shortName evidence="4">RF MTase</shortName>
        <ecNumber evidence="4">2.1.1.297</ecNumber>
    </recommendedName>
    <alternativeName>
        <fullName evidence="4">N5-glutamine methyltransferase PrmC</fullName>
    </alternativeName>
    <alternativeName>
        <fullName evidence="4">Protein-(glutamine-N5) MTase PrmC</fullName>
    </alternativeName>
    <alternativeName>
        <fullName evidence="4">Protein-glutamine N-methyltransferase PrmC</fullName>
    </alternativeName>
</protein>
<dbReference type="GO" id="GO:0102559">
    <property type="term" value="F:peptide chain release factor N(5)-glutamine methyltransferase activity"/>
    <property type="evidence" value="ECO:0007669"/>
    <property type="project" value="UniProtKB-EC"/>
</dbReference>
<evidence type="ECO:0000259" key="5">
    <source>
        <dbReference type="Pfam" id="PF13649"/>
    </source>
</evidence>
<dbReference type="EMBL" id="CABFVA020000112">
    <property type="protein sequence ID" value="VVM07790.1"/>
    <property type="molecule type" value="Genomic_DNA"/>
</dbReference>
<feature type="binding site" evidence="4">
    <location>
        <begin position="120"/>
        <end position="124"/>
    </location>
    <ligand>
        <name>S-adenosyl-L-methionine</name>
        <dbReference type="ChEBI" id="CHEBI:59789"/>
    </ligand>
</feature>
<keyword evidence="2 4" id="KW-0808">Transferase</keyword>
<dbReference type="NCBIfam" id="TIGR03534">
    <property type="entry name" value="RF_mod_PrmC"/>
    <property type="match status" value="1"/>
</dbReference>
<dbReference type="Gene3D" id="1.10.8.10">
    <property type="entry name" value="DNA helicase RuvA subunit, C-terminal domain"/>
    <property type="match status" value="1"/>
</dbReference>
<feature type="binding site" evidence="4">
    <location>
        <position position="143"/>
    </location>
    <ligand>
        <name>S-adenosyl-L-methionine</name>
        <dbReference type="ChEBI" id="CHEBI:59789"/>
    </ligand>
</feature>
<dbReference type="Gene3D" id="3.40.50.150">
    <property type="entry name" value="Vaccinia Virus protein VP39"/>
    <property type="match status" value="1"/>
</dbReference>
<dbReference type="InterPro" id="IPR050320">
    <property type="entry name" value="N5-glutamine_MTase"/>
</dbReference>
<dbReference type="InterPro" id="IPR040758">
    <property type="entry name" value="PrmC_N"/>
</dbReference>
<dbReference type="AlphaFoldDB" id="A0A5E6MIM2"/>
<comment type="catalytic activity">
    <reaction evidence="4">
        <text>L-glutaminyl-[peptide chain release factor] + S-adenosyl-L-methionine = N(5)-methyl-L-glutaminyl-[peptide chain release factor] + S-adenosyl-L-homocysteine + H(+)</text>
        <dbReference type="Rhea" id="RHEA:42896"/>
        <dbReference type="Rhea" id="RHEA-COMP:10271"/>
        <dbReference type="Rhea" id="RHEA-COMP:10272"/>
        <dbReference type="ChEBI" id="CHEBI:15378"/>
        <dbReference type="ChEBI" id="CHEBI:30011"/>
        <dbReference type="ChEBI" id="CHEBI:57856"/>
        <dbReference type="ChEBI" id="CHEBI:59789"/>
        <dbReference type="ChEBI" id="CHEBI:61891"/>
        <dbReference type="EC" id="2.1.1.297"/>
    </reaction>
</comment>
<feature type="domain" description="Release factor glutamine methyltransferase N-terminal" evidence="6">
    <location>
        <begin position="6"/>
        <end position="75"/>
    </location>
</feature>
<dbReference type="NCBIfam" id="TIGR00536">
    <property type="entry name" value="hemK_fam"/>
    <property type="match status" value="1"/>
</dbReference>
<sequence>MTRLGLLRQTIDRLTQADAESPRSTAQWILAEALGVAPLSLYAERDEPIPSACLRRIQTWTARCAEGEPLAYVLGYVDFAGQRFRVTPSTLIPRPETELLLEVAARLVETLPPGPVLDVGTGSGALAISLARRASGRHVYGSDIDPRALAVAEANAQGLPNLSLYRADLLKPMPEAEFALIAANLPYIPTSFLAQLPKNVQREPRKALDGGPDGLFLIRSLITQAAGRCRAIVLEVGDHQADPVRGLLEQAGFSWSGSLQDCSGMDRIVIGESHG</sequence>
<evidence type="ECO:0000259" key="6">
    <source>
        <dbReference type="Pfam" id="PF17827"/>
    </source>
</evidence>
<dbReference type="GO" id="GO:0032259">
    <property type="term" value="P:methylation"/>
    <property type="evidence" value="ECO:0007669"/>
    <property type="project" value="UniProtKB-KW"/>
</dbReference>
<keyword evidence="3 4" id="KW-0949">S-adenosyl-L-methionine</keyword>
<organism evidence="7 8">
    <name type="scientific">Methylacidimicrobium tartarophylax</name>
    <dbReference type="NCBI Taxonomy" id="1041768"/>
    <lineage>
        <taxon>Bacteria</taxon>
        <taxon>Pseudomonadati</taxon>
        <taxon>Verrucomicrobiota</taxon>
        <taxon>Methylacidimicrobium</taxon>
    </lineage>
</organism>
<dbReference type="HAMAP" id="MF_02126">
    <property type="entry name" value="RF_methyltr_PrmC"/>
    <property type="match status" value="1"/>
</dbReference>
<evidence type="ECO:0000313" key="8">
    <source>
        <dbReference type="Proteomes" id="UP000334923"/>
    </source>
</evidence>
<comment type="function">
    <text evidence="4">Methylates the class 1 translation termination release factors RF1/PrfA and RF2/PrfB on the glutamine residue of the universally conserved GGQ motif.</text>
</comment>
<dbReference type="PANTHER" id="PTHR18895">
    <property type="entry name" value="HEMK METHYLTRANSFERASE"/>
    <property type="match status" value="1"/>
</dbReference>
<dbReference type="PANTHER" id="PTHR18895:SF74">
    <property type="entry name" value="MTRF1L RELEASE FACTOR GLUTAMINE METHYLTRANSFERASE"/>
    <property type="match status" value="1"/>
</dbReference>
<keyword evidence="8" id="KW-1185">Reference proteome</keyword>
<name>A0A5E6MIM2_9BACT</name>
<evidence type="ECO:0000256" key="1">
    <source>
        <dbReference type="ARBA" id="ARBA00022603"/>
    </source>
</evidence>
<evidence type="ECO:0000313" key="7">
    <source>
        <dbReference type="EMBL" id="VVM07790.1"/>
    </source>
</evidence>
<dbReference type="CDD" id="cd02440">
    <property type="entry name" value="AdoMet_MTases"/>
    <property type="match status" value="1"/>
</dbReference>
<comment type="caution">
    <text evidence="4">Lacks conserved residue(s) required for the propagation of feature annotation.</text>
</comment>
<dbReference type="Proteomes" id="UP000334923">
    <property type="component" value="Unassembled WGS sequence"/>
</dbReference>
<dbReference type="InterPro" id="IPR004556">
    <property type="entry name" value="HemK-like"/>
</dbReference>
<dbReference type="InterPro" id="IPR041698">
    <property type="entry name" value="Methyltransf_25"/>
</dbReference>
<comment type="similarity">
    <text evidence="4">Belongs to the protein N5-glutamine methyltransferase family. PrmC subfamily.</text>
</comment>
<evidence type="ECO:0000256" key="2">
    <source>
        <dbReference type="ARBA" id="ARBA00022679"/>
    </source>
</evidence>
<dbReference type="InterPro" id="IPR019874">
    <property type="entry name" value="RF_methyltr_PrmC"/>
</dbReference>